<organism evidence="2 3">
    <name type="scientific">Choiromyces venosus 120613-1</name>
    <dbReference type="NCBI Taxonomy" id="1336337"/>
    <lineage>
        <taxon>Eukaryota</taxon>
        <taxon>Fungi</taxon>
        <taxon>Dikarya</taxon>
        <taxon>Ascomycota</taxon>
        <taxon>Pezizomycotina</taxon>
        <taxon>Pezizomycetes</taxon>
        <taxon>Pezizales</taxon>
        <taxon>Tuberaceae</taxon>
        <taxon>Choiromyces</taxon>
    </lineage>
</organism>
<gene>
    <name evidence="2" type="ORF">L873DRAFT_1194428</name>
</gene>
<protein>
    <submittedName>
        <fullName evidence="2">Uncharacterized protein</fullName>
    </submittedName>
</protein>
<keyword evidence="3" id="KW-1185">Reference proteome</keyword>
<feature type="compositionally biased region" description="Basic residues" evidence="1">
    <location>
        <begin position="75"/>
        <end position="92"/>
    </location>
</feature>
<dbReference type="EMBL" id="ML120411">
    <property type="protein sequence ID" value="RPA96770.1"/>
    <property type="molecule type" value="Genomic_DNA"/>
</dbReference>
<name>A0A3N4JK30_9PEZI</name>
<dbReference type="Proteomes" id="UP000276215">
    <property type="component" value="Unassembled WGS sequence"/>
</dbReference>
<accession>A0A3N4JK30</accession>
<proteinExistence type="predicted"/>
<reference evidence="2 3" key="1">
    <citation type="journal article" date="2018" name="Nat. Ecol. Evol.">
        <title>Pezizomycetes genomes reveal the molecular basis of ectomycorrhizal truffle lifestyle.</title>
        <authorList>
            <person name="Murat C."/>
            <person name="Payen T."/>
            <person name="Noel B."/>
            <person name="Kuo A."/>
            <person name="Morin E."/>
            <person name="Chen J."/>
            <person name="Kohler A."/>
            <person name="Krizsan K."/>
            <person name="Balestrini R."/>
            <person name="Da Silva C."/>
            <person name="Montanini B."/>
            <person name="Hainaut M."/>
            <person name="Levati E."/>
            <person name="Barry K.W."/>
            <person name="Belfiori B."/>
            <person name="Cichocki N."/>
            <person name="Clum A."/>
            <person name="Dockter R.B."/>
            <person name="Fauchery L."/>
            <person name="Guy J."/>
            <person name="Iotti M."/>
            <person name="Le Tacon F."/>
            <person name="Lindquist E.A."/>
            <person name="Lipzen A."/>
            <person name="Malagnac F."/>
            <person name="Mello A."/>
            <person name="Molinier V."/>
            <person name="Miyauchi S."/>
            <person name="Poulain J."/>
            <person name="Riccioni C."/>
            <person name="Rubini A."/>
            <person name="Sitrit Y."/>
            <person name="Splivallo R."/>
            <person name="Traeger S."/>
            <person name="Wang M."/>
            <person name="Zifcakova L."/>
            <person name="Wipf D."/>
            <person name="Zambonelli A."/>
            <person name="Paolocci F."/>
            <person name="Nowrousian M."/>
            <person name="Ottonello S."/>
            <person name="Baldrian P."/>
            <person name="Spatafora J.W."/>
            <person name="Henrissat B."/>
            <person name="Nagy L.G."/>
            <person name="Aury J.M."/>
            <person name="Wincker P."/>
            <person name="Grigoriev I.V."/>
            <person name="Bonfante P."/>
            <person name="Martin F.M."/>
        </authorList>
    </citation>
    <scope>NUCLEOTIDE SEQUENCE [LARGE SCALE GENOMIC DNA]</scope>
    <source>
        <strain evidence="2 3">120613-1</strain>
    </source>
</reference>
<evidence type="ECO:0000313" key="3">
    <source>
        <dbReference type="Proteomes" id="UP000276215"/>
    </source>
</evidence>
<evidence type="ECO:0000313" key="2">
    <source>
        <dbReference type="EMBL" id="RPA96770.1"/>
    </source>
</evidence>
<feature type="region of interest" description="Disordered" evidence="1">
    <location>
        <begin position="64"/>
        <end position="131"/>
    </location>
</feature>
<dbReference type="AlphaFoldDB" id="A0A3N4JK30"/>
<sequence>MPTIQLCVPDTSTIGRKVHSRYSSTSIHIQYFLQQPQQFPSPHPIPSHPIPSHRLIPAAQALITPRENHNSPTHPSRKKKSSTRQNKNKKKVYPQPFTHPALPATQQHTRKNLTPLLPPSRTRDSDFGQIHPRNLLTPAITDEKNRRVTTALGQTFFFLMFGEYGTVVSSSSVAYRKKSDWS</sequence>
<evidence type="ECO:0000256" key="1">
    <source>
        <dbReference type="SAM" id="MobiDB-lite"/>
    </source>
</evidence>